<dbReference type="KEGG" id="cput:CONPUDRAFT_160762"/>
<dbReference type="GeneID" id="19204404"/>
<feature type="compositionally biased region" description="Low complexity" evidence="1">
    <location>
        <begin position="83"/>
        <end position="100"/>
    </location>
</feature>
<feature type="region of interest" description="Disordered" evidence="1">
    <location>
        <begin position="272"/>
        <end position="317"/>
    </location>
</feature>
<proteinExistence type="predicted"/>
<gene>
    <name evidence="2" type="ORF">CONPUDRAFT_160762</name>
</gene>
<evidence type="ECO:0000256" key="1">
    <source>
        <dbReference type="SAM" id="MobiDB-lite"/>
    </source>
</evidence>
<evidence type="ECO:0000313" key="3">
    <source>
        <dbReference type="Proteomes" id="UP000053558"/>
    </source>
</evidence>
<dbReference type="Proteomes" id="UP000053558">
    <property type="component" value="Unassembled WGS sequence"/>
</dbReference>
<organism evidence="2 3">
    <name type="scientific">Coniophora puteana (strain RWD-64-598)</name>
    <name type="common">Brown rot fungus</name>
    <dbReference type="NCBI Taxonomy" id="741705"/>
    <lineage>
        <taxon>Eukaryota</taxon>
        <taxon>Fungi</taxon>
        <taxon>Dikarya</taxon>
        <taxon>Basidiomycota</taxon>
        <taxon>Agaricomycotina</taxon>
        <taxon>Agaricomycetes</taxon>
        <taxon>Agaricomycetidae</taxon>
        <taxon>Boletales</taxon>
        <taxon>Coniophorineae</taxon>
        <taxon>Coniophoraceae</taxon>
        <taxon>Coniophora</taxon>
    </lineage>
</organism>
<reference evidence="3" key="1">
    <citation type="journal article" date="2012" name="Science">
        <title>The Paleozoic origin of enzymatic lignin decomposition reconstructed from 31 fungal genomes.</title>
        <authorList>
            <person name="Floudas D."/>
            <person name="Binder M."/>
            <person name="Riley R."/>
            <person name="Barry K."/>
            <person name="Blanchette R.A."/>
            <person name="Henrissat B."/>
            <person name="Martinez A.T."/>
            <person name="Otillar R."/>
            <person name="Spatafora J.W."/>
            <person name="Yadav J.S."/>
            <person name="Aerts A."/>
            <person name="Benoit I."/>
            <person name="Boyd A."/>
            <person name="Carlson A."/>
            <person name="Copeland A."/>
            <person name="Coutinho P.M."/>
            <person name="de Vries R.P."/>
            <person name="Ferreira P."/>
            <person name="Findley K."/>
            <person name="Foster B."/>
            <person name="Gaskell J."/>
            <person name="Glotzer D."/>
            <person name="Gorecki P."/>
            <person name="Heitman J."/>
            <person name="Hesse C."/>
            <person name="Hori C."/>
            <person name="Igarashi K."/>
            <person name="Jurgens J.A."/>
            <person name="Kallen N."/>
            <person name="Kersten P."/>
            <person name="Kohler A."/>
            <person name="Kuees U."/>
            <person name="Kumar T.K.A."/>
            <person name="Kuo A."/>
            <person name="LaButti K."/>
            <person name="Larrondo L.F."/>
            <person name="Lindquist E."/>
            <person name="Ling A."/>
            <person name="Lombard V."/>
            <person name="Lucas S."/>
            <person name="Lundell T."/>
            <person name="Martin R."/>
            <person name="McLaughlin D.J."/>
            <person name="Morgenstern I."/>
            <person name="Morin E."/>
            <person name="Murat C."/>
            <person name="Nagy L.G."/>
            <person name="Nolan M."/>
            <person name="Ohm R.A."/>
            <person name="Patyshakuliyeva A."/>
            <person name="Rokas A."/>
            <person name="Ruiz-Duenas F.J."/>
            <person name="Sabat G."/>
            <person name="Salamov A."/>
            <person name="Samejima M."/>
            <person name="Schmutz J."/>
            <person name="Slot J.C."/>
            <person name="St John F."/>
            <person name="Stenlid J."/>
            <person name="Sun H."/>
            <person name="Sun S."/>
            <person name="Syed K."/>
            <person name="Tsang A."/>
            <person name="Wiebenga A."/>
            <person name="Young D."/>
            <person name="Pisabarro A."/>
            <person name="Eastwood D.C."/>
            <person name="Martin F."/>
            <person name="Cullen D."/>
            <person name="Grigoriev I.V."/>
            <person name="Hibbett D.S."/>
        </authorList>
    </citation>
    <scope>NUCLEOTIDE SEQUENCE [LARGE SCALE GENOMIC DNA]</scope>
    <source>
        <strain evidence="3">RWD-64-598 SS2</strain>
    </source>
</reference>
<dbReference type="AlphaFoldDB" id="R7SC51"/>
<feature type="compositionally biased region" description="Polar residues" evidence="1">
    <location>
        <begin position="150"/>
        <end position="162"/>
    </location>
</feature>
<feature type="region of interest" description="Disordered" evidence="1">
    <location>
        <begin position="76"/>
        <end position="162"/>
    </location>
</feature>
<feature type="compositionally biased region" description="Basic residues" evidence="1">
    <location>
        <begin position="125"/>
        <end position="138"/>
    </location>
</feature>
<keyword evidence="3" id="KW-1185">Reference proteome</keyword>
<dbReference type="OrthoDB" id="3264327at2759"/>
<dbReference type="EMBL" id="JH711732">
    <property type="protein sequence ID" value="EIW73746.1"/>
    <property type="molecule type" value="Genomic_DNA"/>
</dbReference>
<sequence>MQERAVSAVSKSVLKHNPTNDYLLNIYSIHNYQYLDAVVPETLRSRPLRVTNINIEEVRHTATQHMRLVKAMNTAGDADKPDATQSAVAPAPSSSDVTAVNVGTASAVPTPHTSDVQPAFEQKKAKATRKITKTRGQKSAKETRTKKGQPMTTPTATLTSDPEATTSTMAVDDAQPSGWQKHRANNINIARELAGSAMEPSFPESARPSPADMDLAERLIVLQRKPKFHELTLASHPDVDADELHCKAPQSTKLFNPNSDPILMRRPAEPELAPEAHGSLHVPRITAQRRDPSQNQRLYDHRKDDPVQSRSRLPIIQ</sequence>
<name>R7SC51_CONPW</name>
<feature type="compositionally biased region" description="Basic and acidic residues" evidence="1">
    <location>
        <begin position="288"/>
        <end position="307"/>
    </location>
</feature>
<dbReference type="RefSeq" id="XP_007776077.1">
    <property type="nucleotide sequence ID" value="XM_007777887.1"/>
</dbReference>
<evidence type="ECO:0000313" key="2">
    <source>
        <dbReference type="EMBL" id="EIW73746.1"/>
    </source>
</evidence>
<accession>R7SC51</accession>
<protein>
    <submittedName>
        <fullName evidence="2">Uncharacterized protein</fullName>
    </submittedName>
</protein>